<dbReference type="Proteomes" id="UP000233781">
    <property type="component" value="Unassembled WGS sequence"/>
</dbReference>
<evidence type="ECO:0000313" key="3">
    <source>
        <dbReference type="Proteomes" id="UP000233781"/>
    </source>
</evidence>
<keyword evidence="3" id="KW-1185">Reference proteome</keyword>
<dbReference type="InterPro" id="IPR010721">
    <property type="entry name" value="UstE-like"/>
</dbReference>
<keyword evidence="1" id="KW-0472">Membrane</keyword>
<evidence type="ECO:0000256" key="1">
    <source>
        <dbReference type="SAM" id="Phobius"/>
    </source>
</evidence>
<evidence type="ECO:0000313" key="2">
    <source>
        <dbReference type="EMBL" id="PKW26732.1"/>
    </source>
</evidence>
<feature type="transmembrane region" description="Helical" evidence="1">
    <location>
        <begin position="117"/>
        <end position="136"/>
    </location>
</feature>
<feature type="transmembrane region" description="Helical" evidence="1">
    <location>
        <begin position="218"/>
        <end position="237"/>
    </location>
</feature>
<name>A0A2N3YIQ5_9MICO</name>
<feature type="transmembrane region" description="Helical" evidence="1">
    <location>
        <begin position="12"/>
        <end position="32"/>
    </location>
</feature>
<dbReference type="AlphaFoldDB" id="A0A2N3YIQ5"/>
<protein>
    <submittedName>
        <fullName evidence="2">Steroid 5-alpha reductase family enzyme</fullName>
    </submittedName>
</protein>
<proteinExistence type="predicted"/>
<gene>
    <name evidence="2" type="ORF">ATL31_1550</name>
</gene>
<dbReference type="EMBL" id="PJNE01000001">
    <property type="protein sequence ID" value="PKW26732.1"/>
    <property type="molecule type" value="Genomic_DNA"/>
</dbReference>
<dbReference type="OrthoDB" id="9779233at2"/>
<dbReference type="PANTHER" id="PTHR32251">
    <property type="entry name" value="3-OXO-5-ALPHA-STEROID 4-DEHYDROGENASE"/>
    <property type="match status" value="1"/>
</dbReference>
<comment type="caution">
    <text evidence="2">The sequence shown here is derived from an EMBL/GenBank/DDBJ whole genome shotgun (WGS) entry which is preliminary data.</text>
</comment>
<organism evidence="2 3">
    <name type="scientific">Phycicoccus duodecadis</name>
    <dbReference type="NCBI Taxonomy" id="173053"/>
    <lineage>
        <taxon>Bacteria</taxon>
        <taxon>Bacillati</taxon>
        <taxon>Actinomycetota</taxon>
        <taxon>Actinomycetes</taxon>
        <taxon>Micrococcales</taxon>
        <taxon>Intrasporangiaceae</taxon>
        <taxon>Phycicoccus</taxon>
    </lineage>
</organism>
<keyword evidence="1" id="KW-1133">Transmembrane helix</keyword>
<dbReference type="PANTHER" id="PTHR32251:SF17">
    <property type="entry name" value="STEROID 5-ALPHA REDUCTASE C-TERMINAL DOMAIN-CONTAINING PROTEIN"/>
    <property type="match status" value="1"/>
</dbReference>
<reference evidence="2 3" key="1">
    <citation type="submission" date="2017-12" db="EMBL/GenBank/DDBJ databases">
        <title>Sequencing the genomes of 1000 Actinobacteria strains.</title>
        <authorList>
            <person name="Klenk H.-P."/>
        </authorList>
    </citation>
    <scope>NUCLEOTIDE SEQUENCE [LARGE SCALE GENOMIC DNA]</scope>
    <source>
        <strain evidence="2 3">DSM 12806</strain>
    </source>
</reference>
<feature type="transmembrane region" description="Helical" evidence="1">
    <location>
        <begin position="142"/>
        <end position="162"/>
    </location>
</feature>
<feature type="transmembrane region" description="Helical" evidence="1">
    <location>
        <begin position="39"/>
        <end position="57"/>
    </location>
</feature>
<dbReference type="GO" id="GO:0016020">
    <property type="term" value="C:membrane"/>
    <property type="evidence" value="ECO:0007669"/>
    <property type="project" value="TreeGrafter"/>
</dbReference>
<dbReference type="RefSeq" id="WP_101395255.1">
    <property type="nucleotide sequence ID" value="NZ_PJNE01000001.1"/>
</dbReference>
<dbReference type="Pfam" id="PF06966">
    <property type="entry name" value="DUF1295"/>
    <property type="match status" value="1"/>
</dbReference>
<accession>A0A2N3YIQ5</accession>
<dbReference type="PROSITE" id="PS50244">
    <property type="entry name" value="S5A_REDUCTASE"/>
    <property type="match status" value="1"/>
</dbReference>
<sequence>MGAGFSGGTLVVVLLASALTSLVAMAVTAVVARSRGKYAVVDITWGLVFVAIGWVAYLVGQHSARSLLLAVLVTLWGGRLAWHIRGRALGQGEDPRYEKLLSAVPPEQRFRYALMRIFATQGVAAWFVSLPLQVAAATDSALGWVAALGVVVWLVGVTFEGVGDAQLKAFKADSSNKGTVMDRGLWAWTRHPNYFGDSAVWWGMWVVAAEAWPGVLTVLSPVVMTYFLAFATGARLLESEMAKRPGYPEYMERTSMFFPLPPKKR</sequence>
<keyword evidence="1" id="KW-0812">Transmembrane</keyword>
<dbReference type="Gene3D" id="1.20.120.1630">
    <property type="match status" value="1"/>
</dbReference>